<dbReference type="Gene3D" id="2.120.10.80">
    <property type="entry name" value="Kelch-type beta propeller"/>
    <property type="match status" value="1"/>
</dbReference>
<keyword evidence="1" id="KW-0880">Kelch repeat</keyword>
<evidence type="ECO:0000313" key="4">
    <source>
        <dbReference type="EMBL" id="KAL3875838.1"/>
    </source>
</evidence>
<organism evidence="4 5">
    <name type="scientific">Sinanodonta woodiana</name>
    <name type="common">Chinese pond mussel</name>
    <name type="synonym">Anodonta woodiana</name>
    <dbReference type="NCBI Taxonomy" id="1069815"/>
    <lineage>
        <taxon>Eukaryota</taxon>
        <taxon>Metazoa</taxon>
        <taxon>Spiralia</taxon>
        <taxon>Lophotrochozoa</taxon>
        <taxon>Mollusca</taxon>
        <taxon>Bivalvia</taxon>
        <taxon>Autobranchia</taxon>
        <taxon>Heteroconchia</taxon>
        <taxon>Palaeoheterodonta</taxon>
        <taxon>Unionida</taxon>
        <taxon>Unionoidea</taxon>
        <taxon>Unionidae</taxon>
        <taxon>Unioninae</taxon>
        <taxon>Sinanodonta</taxon>
    </lineage>
</organism>
<keyword evidence="2" id="KW-0677">Repeat</keyword>
<dbReference type="PIRSF" id="PIRSF037037">
    <property type="entry name" value="Kelch-like_protein_gigaxonin"/>
    <property type="match status" value="1"/>
</dbReference>
<dbReference type="SUPFAM" id="SSF54695">
    <property type="entry name" value="POZ domain"/>
    <property type="match status" value="2"/>
</dbReference>
<feature type="domain" description="BTB" evidence="3">
    <location>
        <begin position="149"/>
        <end position="216"/>
    </location>
</feature>
<dbReference type="Gene3D" id="1.25.40.420">
    <property type="match status" value="1"/>
</dbReference>
<dbReference type="Gene3D" id="3.30.710.10">
    <property type="entry name" value="Potassium Channel Kv1.1, Chain A"/>
    <property type="match status" value="2"/>
</dbReference>
<dbReference type="PANTHER" id="PTHR45632">
    <property type="entry name" value="LD33804P"/>
    <property type="match status" value="1"/>
</dbReference>
<evidence type="ECO:0000256" key="1">
    <source>
        <dbReference type="ARBA" id="ARBA00022441"/>
    </source>
</evidence>
<dbReference type="PROSITE" id="PS50097">
    <property type="entry name" value="BTB"/>
    <property type="match status" value="2"/>
</dbReference>
<accession>A0ABD3WRH2</accession>
<dbReference type="InterPro" id="IPR011705">
    <property type="entry name" value="BACK"/>
</dbReference>
<dbReference type="SMART" id="SM00875">
    <property type="entry name" value="BACK"/>
    <property type="match status" value="1"/>
</dbReference>
<dbReference type="InterPro" id="IPR006652">
    <property type="entry name" value="Kelch_1"/>
</dbReference>
<reference evidence="4 5" key="1">
    <citation type="submission" date="2024-11" db="EMBL/GenBank/DDBJ databases">
        <title>Chromosome-level genome assembly of the freshwater bivalve Anodonta woodiana.</title>
        <authorList>
            <person name="Chen X."/>
        </authorList>
    </citation>
    <scope>NUCLEOTIDE SEQUENCE [LARGE SCALE GENOMIC DNA]</scope>
    <source>
        <strain evidence="4">MN2024</strain>
        <tissue evidence="4">Gills</tissue>
    </source>
</reference>
<dbReference type="InterPro" id="IPR000210">
    <property type="entry name" value="BTB/POZ_dom"/>
</dbReference>
<dbReference type="SMART" id="SM00612">
    <property type="entry name" value="Kelch"/>
    <property type="match status" value="2"/>
</dbReference>
<dbReference type="InterPro" id="IPR011333">
    <property type="entry name" value="SKP1/BTB/POZ_sf"/>
</dbReference>
<evidence type="ECO:0000259" key="3">
    <source>
        <dbReference type="PROSITE" id="PS50097"/>
    </source>
</evidence>
<sequence length="700" mass="79409">MVEQAHFSKLLKALQRLWEEQILLDITLTTADDQQVRIHKLILLLFSKHFQAQFQATPTEDIKVDAILSDVKSVLFFIYNGDASKLDMKNLTQLLHKLKLDLLTDDKQMKEGKGKNVQDKSLLELEERYLRYLTFEVGLKMLYNTRSCWDVTILVESKTFRCHKVILSALSSYFELMFSSGMRESQDAVICLQGVESIIFELVLCYIYTGGINITIANAQRLISTAVYLQIISLQEHCETFLSRHIDVFNCLDMWELGRTYNCPRLTRDTWEVIIDNFNQIDQSKLISLTKKDFLSLITDDNLNTDSEERVCRLGLIWLEKKPSREKHSVDIVKAFRFPFLESAFITGVLKSHHIIKKNKECMETLLKSLENVSESYSKRSTSILPRKEKGFIVLKSSSYGKGIEIGFYSLGQGKWFALTPLKSRSTGCNFATCLSGTKLYISGGTHKPESCTYFDIETNAWFNMPALQRGRSGHNMVVVQNCLYVLGGTAGITVVAKYDMPSVDKLSVCEEGTEWESTSKLIINVSDSACGVIKHNIYLLGGTINNQPGVYSKDIQCFDTETKTCCILLRHLPMPTSLAVATSNFLEIFMISPRGEIIHVGEDNVPAVVGKMHKSSMIGYGVLYHEDSIFLLGGSSNTVESDTVYKYDLKTNVCTQQKQLKLPFRKESNQLFASVTHVSRLFLTRILSTTEDKKIKTPR</sequence>
<dbReference type="Pfam" id="PF00651">
    <property type="entry name" value="BTB"/>
    <property type="match status" value="2"/>
</dbReference>
<dbReference type="EMBL" id="JBJQND010000005">
    <property type="protein sequence ID" value="KAL3875838.1"/>
    <property type="molecule type" value="Genomic_DNA"/>
</dbReference>
<dbReference type="SUPFAM" id="SSF117281">
    <property type="entry name" value="Kelch motif"/>
    <property type="match status" value="1"/>
</dbReference>
<name>A0ABD3WRH2_SINWO</name>
<proteinExistence type="predicted"/>
<dbReference type="PANTHER" id="PTHR45632:SF5">
    <property type="entry name" value="KELCH-LIKE PROTEIN 22"/>
    <property type="match status" value="1"/>
</dbReference>
<gene>
    <name evidence="4" type="ORF">ACJMK2_033749</name>
</gene>
<protein>
    <recommendedName>
        <fullName evidence="3">BTB domain-containing protein</fullName>
    </recommendedName>
</protein>
<evidence type="ECO:0000313" key="5">
    <source>
        <dbReference type="Proteomes" id="UP001634394"/>
    </source>
</evidence>
<dbReference type="AlphaFoldDB" id="A0ABD3WRH2"/>
<dbReference type="InterPro" id="IPR015915">
    <property type="entry name" value="Kelch-typ_b-propeller"/>
</dbReference>
<dbReference type="SMART" id="SM00225">
    <property type="entry name" value="BTB"/>
    <property type="match status" value="2"/>
</dbReference>
<keyword evidence="5" id="KW-1185">Reference proteome</keyword>
<comment type="caution">
    <text evidence="4">The sequence shown here is derived from an EMBL/GenBank/DDBJ whole genome shotgun (WGS) entry which is preliminary data.</text>
</comment>
<dbReference type="InterPro" id="IPR017096">
    <property type="entry name" value="BTB-kelch_protein"/>
</dbReference>
<evidence type="ECO:0000256" key="2">
    <source>
        <dbReference type="ARBA" id="ARBA00022737"/>
    </source>
</evidence>
<dbReference type="Pfam" id="PF07707">
    <property type="entry name" value="BACK"/>
    <property type="match status" value="1"/>
</dbReference>
<dbReference type="Pfam" id="PF01344">
    <property type="entry name" value="Kelch_1"/>
    <property type="match status" value="2"/>
</dbReference>
<feature type="domain" description="BTB" evidence="3">
    <location>
        <begin position="24"/>
        <end position="87"/>
    </location>
</feature>
<dbReference type="Proteomes" id="UP001634394">
    <property type="component" value="Unassembled WGS sequence"/>
</dbReference>